<dbReference type="EMBL" id="BIFQ01000001">
    <property type="protein sequence ID" value="GCE02834.1"/>
    <property type="molecule type" value="Genomic_DNA"/>
</dbReference>
<proteinExistence type="predicted"/>
<evidence type="ECO:0008006" key="3">
    <source>
        <dbReference type="Google" id="ProtNLM"/>
    </source>
</evidence>
<protein>
    <recommendedName>
        <fullName evidence="3">Zinc ribbon domain-containing protein</fullName>
    </recommendedName>
</protein>
<evidence type="ECO:0000313" key="1">
    <source>
        <dbReference type="EMBL" id="GCE02834.1"/>
    </source>
</evidence>
<dbReference type="AlphaFoldDB" id="A0A401Z7L0"/>
<organism evidence="1 2">
    <name type="scientific">Dictyobacter aurantiacus</name>
    <dbReference type="NCBI Taxonomy" id="1936993"/>
    <lineage>
        <taxon>Bacteria</taxon>
        <taxon>Bacillati</taxon>
        <taxon>Chloroflexota</taxon>
        <taxon>Ktedonobacteria</taxon>
        <taxon>Ktedonobacterales</taxon>
        <taxon>Dictyobacteraceae</taxon>
        <taxon>Dictyobacter</taxon>
    </lineage>
</organism>
<keyword evidence="2" id="KW-1185">Reference proteome</keyword>
<dbReference type="OrthoDB" id="164010at2"/>
<dbReference type="RefSeq" id="WP_126594174.1">
    <property type="nucleotide sequence ID" value="NZ_BIFQ01000001.1"/>
</dbReference>
<accession>A0A401Z7L0</accession>
<comment type="caution">
    <text evidence="1">The sequence shown here is derived from an EMBL/GenBank/DDBJ whole genome shotgun (WGS) entry which is preliminary data.</text>
</comment>
<dbReference type="Proteomes" id="UP000287224">
    <property type="component" value="Unassembled WGS sequence"/>
</dbReference>
<gene>
    <name evidence="1" type="ORF">KDAU_01630</name>
</gene>
<reference evidence="2" key="1">
    <citation type="submission" date="2018-12" db="EMBL/GenBank/DDBJ databases">
        <title>Tengunoibacter tsumagoiensis gen. nov., sp. nov., Dictyobacter kobayashii sp. nov., D. alpinus sp. nov., and D. joshuensis sp. nov. and description of Dictyobacteraceae fam. nov. within the order Ktedonobacterales isolated from Tengu-no-mugimeshi.</title>
        <authorList>
            <person name="Wang C.M."/>
            <person name="Zheng Y."/>
            <person name="Sakai Y."/>
            <person name="Toyoda A."/>
            <person name="Minakuchi Y."/>
            <person name="Abe K."/>
            <person name="Yokota A."/>
            <person name="Yabe S."/>
        </authorList>
    </citation>
    <scope>NUCLEOTIDE SEQUENCE [LARGE SCALE GENOMIC DNA]</scope>
    <source>
        <strain evidence="2">S-27</strain>
    </source>
</reference>
<name>A0A401Z7L0_9CHLR</name>
<sequence>MQCPNCHANYTEDDLYCQQCGADLTKKATSIIPIQTNLPALLYHSPVPRNVAAGVGAVAVGVGIELLRRNLLARLQPKRSVERGLPALGEMRDLVFPQNNKTTRLPKGYEIEETVVAVRRIIRRTN</sequence>
<evidence type="ECO:0000313" key="2">
    <source>
        <dbReference type="Proteomes" id="UP000287224"/>
    </source>
</evidence>